<gene>
    <name evidence="1" type="ORF">GGX14DRAFT_700114</name>
</gene>
<reference evidence="1" key="1">
    <citation type="submission" date="2023-03" db="EMBL/GenBank/DDBJ databases">
        <title>Massive genome expansion in bonnet fungi (Mycena s.s.) driven by repeated elements and novel gene families across ecological guilds.</title>
        <authorList>
            <consortium name="Lawrence Berkeley National Laboratory"/>
            <person name="Harder C.B."/>
            <person name="Miyauchi S."/>
            <person name="Viragh M."/>
            <person name="Kuo A."/>
            <person name="Thoen E."/>
            <person name="Andreopoulos B."/>
            <person name="Lu D."/>
            <person name="Skrede I."/>
            <person name="Drula E."/>
            <person name="Henrissat B."/>
            <person name="Morin E."/>
            <person name="Kohler A."/>
            <person name="Barry K."/>
            <person name="LaButti K."/>
            <person name="Morin E."/>
            <person name="Salamov A."/>
            <person name="Lipzen A."/>
            <person name="Mereny Z."/>
            <person name="Hegedus B."/>
            <person name="Baldrian P."/>
            <person name="Stursova M."/>
            <person name="Weitz H."/>
            <person name="Taylor A."/>
            <person name="Grigoriev I.V."/>
            <person name="Nagy L.G."/>
            <person name="Martin F."/>
            <person name="Kauserud H."/>
        </authorList>
    </citation>
    <scope>NUCLEOTIDE SEQUENCE</scope>
    <source>
        <strain evidence="1">9144</strain>
    </source>
</reference>
<evidence type="ECO:0000313" key="2">
    <source>
        <dbReference type="Proteomes" id="UP001219525"/>
    </source>
</evidence>
<sequence>MARRYGVEIAGLIIRLYFDIPGCIIPVACIPDYPVDTFVFTIAGPCDDDGKKDFYIFNYDDAEPLDASELHIFRRAFASVADFHLNRRPDQLVRVAPRPDREVEIINAFIECGFYEVGEPLVYKYDIDQITDGDDSYE</sequence>
<dbReference type="AlphaFoldDB" id="A0AAD6UZN7"/>
<evidence type="ECO:0000313" key="1">
    <source>
        <dbReference type="EMBL" id="KAJ7198284.1"/>
    </source>
</evidence>
<proteinExistence type="predicted"/>
<dbReference type="Proteomes" id="UP001219525">
    <property type="component" value="Unassembled WGS sequence"/>
</dbReference>
<dbReference type="EMBL" id="JARJCW010000073">
    <property type="protein sequence ID" value="KAJ7198284.1"/>
    <property type="molecule type" value="Genomic_DNA"/>
</dbReference>
<keyword evidence="2" id="KW-1185">Reference proteome</keyword>
<accession>A0AAD6UZN7</accession>
<name>A0AAD6UZN7_9AGAR</name>
<organism evidence="1 2">
    <name type="scientific">Mycena pura</name>
    <dbReference type="NCBI Taxonomy" id="153505"/>
    <lineage>
        <taxon>Eukaryota</taxon>
        <taxon>Fungi</taxon>
        <taxon>Dikarya</taxon>
        <taxon>Basidiomycota</taxon>
        <taxon>Agaricomycotina</taxon>
        <taxon>Agaricomycetes</taxon>
        <taxon>Agaricomycetidae</taxon>
        <taxon>Agaricales</taxon>
        <taxon>Marasmiineae</taxon>
        <taxon>Mycenaceae</taxon>
        <taxon>Mycena</taxon>
    </lineage>
</organism>
<comment type="caution">
    <text evidence="1">The sequence shown here is derived from an EMBL/GenBank/DDBJ whole genome shotgun (WGS) entry which is preliminary data.</text>
</comment>
<protein>
    <submittedName>
        <fullName evidence="1">Uncharacterized protein</fullName>
    </submittedName>
</protein>